<dbReference type="EMBL" id="JACIJH010000007">
    <property type="protein sequence ID" value="MBB5707074.1"/>
    <property type="molecule type" value="Genomic_DNA"/>
</dbReference>
<dbReference type="GO" id="GO:0016491">
    <property type="term" value="F:oxidoreductase activity"/>
    <property type="evidence" value="ECO:0007669"/>
    <property type="project" value="UniProtKB-KW"/>
</dbReference>
<organism evidence="6 7">
    <name type="scientific">Sphingopyxis panaciterrulae</name>
    <dbReference type="NCBI Taxonomy" id="462372"/>
    <lineage>
        <taxon>Bacteria</taxon>
        <taxon>Pseudomonadati</taxon>
        <taxon>Pseudomonadota</taxon>
        <taxon>Alphaproteobacteria</taxon>
        <taxon>Sphingomonadales</taxon>
        <taxon>Sphingomonadaceae</taxon>
        <taxon>Sphingopyxis</taxon>
    </lineage>
</organism>
<dbReference type="Proteomes" id="UP000537161">
    <property type="component" value="Unassembled WGS sequence"/>
</dbReference>
<dbReference type="SUPFAM" id="SSF56425">
    <property type="entry name" value="Succinate dehydrogenase/fumarate reductase flavoprotein, catalytic domain"/>
    <property type="match status" value="1"/>
</dbReference>
<dbReference type="SUPFAM" id="SSF51905">
    <property type="entry name" value="FAD/NAD(P)-binding domain"/>
    <property type="match status" value="1"/>
</dbReference>
<accession>A0A7W9B734</accession>
<dbReference type="Pfam" id="PF00890">
    <property type="entry name" value="FAD_binding_2"/>
    <property type="match status" value="1"/>
</dbReference>
<gene>
    <name evidence="6" type="ORF">FHR21_002436</name>
</gene>
<keyword evidence="7" id="KW-1185">Reference proteome</keyword>
<evidence type="ECO:0000313" key="7">
    <source>
        <dbReference type="Proteomes" id="UP000537161"/>
    </source>
</evidence>
<comment type="cofactor">
    <cofactor evidence="1">
        <name>FAD</name>
        <dbReference type="ChEBI" id="CHEBI:57692"/>
    </cofactor>
</comment>
<sequence length="472" mass="50433">MTTAHSTPQATYDIVIAGAGPAGLTIAIFAARRGRSVCLLEKAGQVGGALLINRGQLSGAGTKLQAQRGIVDTAQDHYDDAMRISKGTSDSAMLELAVRLQGPLIDWLMDHGFEMEDDMPRVIHGHEAYSIARTYWGKKEGLSILEVLKPMLDEHVRAGRVTLKLGSDVDGLIIEDGIVCGLKAGGESFRGRNIVLATGGYGANPDLFARLHRGATLWPGSYHHATGRGLELGLGAGGSIVHDEKFLPNFGGVLDHTLGAPDAPRYRAPGGLVPQDRQPWEIIVNLNGERFFAEDNDSADTRSALMMEQPKSCGFVIYDQAIREVAPTIFTYFDREKAARFYDPDGSIVTADSIAALADACGIAAAKLEETVADYNRAAETGRDRLGRRHMPLPIAQPPFYALPIASYTVRGFAGLKVDTAFHVLDSDEKPITGLYAVGEVLGSNLSGKGGVGGMALSPALAFGRWLGEHLA</sequence>
<dbReference type="PRINTS" id="PR00368">
    <property type="entry name" value="FADPNR"/>
</dbReference>
<dbReference type="InterPro" id="IPR003953">
    <property type="entry name" value="FAD-dep_OxRdtase_2_FAD-bd"/>
</dbReference>
<evidence type="ECO:0000313" key="6">
    <source>
        <dbReference type="EMBL" id="MBB5707074.1"/>
    </source>
</evidence>
<keyword evidence="4 6" id="KW-0560">Oxidoreductase</keyword>
<dbReference type="InterPro" id="IPR036188">
    <property type="entry name" value="FAD/NAD-bd_sf"/>
</dbReference>
<dbReference type="AlphaFoldDB" id="A0A7W9B734"/>
<dbReference type="PANTHER" id="PTHR43400">
    <property type="entry name" value="FUMARATE REDUCTASE"/>
    <property type="match status" value="1"/>
</dbReference>
<dbReference type="RefSeq" id="WP_184098585.1">
    <property type="nucleotide sequence ID" value="NZ_JACIJH010000007.1"/>
</dbReference>
<reference evidence="6 7" key="1">
    <citation type="submission" date="2020-08" db="EMBL/GenBank/DDBJ databases">
        <title>Genomic Encyclopedia of Type Strains, Phase IV (KMG-IV): sequencing the most valuable type-strain genomes for metagenomic binning, comparative biology and taxonomic classification.</title>
        <authorList>
            <person name="Goeker M."/>
        </authorList>
    </citation>
    <scope>NUCLEOTIDE SEQUENCE [LARGE SCALE GENOMIC DNA]</scope>
    <source>
        <strain evidence="6 7">DSM 27163</strain>
    </source>
</reference>
<dbReference type="Gene3D" id="3.50.50.60">
    <property type="entry name" value="FAD/NAD(P)-binding domain"/>
    <property type="match status" value="1"/>
</dbReference>
<dbReference type="PRINTS" id="PR00411">
    <property type="entry name" value="PNDRDTASEI"/>
</dbReference>
<feature type="domain" description="FAD-dependent oxidoreductase 2 FAD-binding" evidence="5">
    <location>
        <begin position="13"/>
        <end position="448"/>
    </location>
</feature>
<evidence type="ECO:0000256" key="4">
    <source>
        <dbReference type="ARBA" id="ARBA00023002"/>
    </source>
</evidence>
<keyword evidence="3" id="KW-0274">FAD</keyword>
<evidence type="ECO:0000259" key="5">
    <source>
        <dbReference type="Pfam" id="PF00890"/>
    </source>
</evidence>
<protein>
    <submittedName>
        <fullName evidence="6">Fumarate reductase flavoprotein subunit</fullName>
        <ecNumber evidence="6">1.3.5.4</ecNumber>
    </submittedName>
</protein>
<evidence type="ECO:0000256" key="1">
    <source>
        <dbReference type="ARBA" id="ARBA00001974"/>
    </source>
</evidence>
<evidence type="ECO:0000256" key="2">
    <source>
        <dbReference type="ARBA" id="ARBA00022630"/>
    </source>
</evidence>
<comment type="caution">
    <text evidence="6">The sequence shown here is derived from an EMBL/GenBank/DDBJ whole genome shotgun (WGS) entry which is preliminary data.</text>
</comment>
<dbReference type="InterPro" id="IPR050315">
    <property type="entry name" value="FAD-oxidoreductase_2"/>
</dbReference>
<dbReference type="EC" id="1.3.5.4" evidence="6"/>
<dbReference type="Gene3D" id="3.90.700.10">
    <property type="entry name" value="Succinate dehydrogenase/fumarate reductase flavoprotein, catalytic domain"/>
    <property type="match status" value="1"/>
</dbReference>
<dbReference type="PANTHER" id="PTHR43400:SF7">
    <property type="entry name" value="FAD-DEPENDENT OXIDOREDUCTASE 2 FAD BINDING DOMAIN-CONTAINING PROTEIN"/>
    <property type="match status" value="1"/>
</dbReference>
<name>A0A7W9B734_9SPHN</name>
<dbReference type="InterPro" id="IPR027477">
    <property type="entry name" value="Succ_DH/fumarate_Rdtase_cat_sf"/>
</dbReference>
<evidence type="ECO:0000256" key="3">
    <source>
        <dbReference type="ARBA" id="ARBA00022827"/>
    </source>
</evidence>
<keyword evidence="2" id="KW-0285">Flavoprotein</keyword>
<proteinExistence type="predicted"/>